<proteinExistence type="predicted"/>
<evidence type="ECO:0000313" key="1">
    <source>
        <dbReference type="EMBL" id="KKL08973.1"/>
    </source>
</evidence>
<name>A0A0F9DAA3_9ZZZZ</name>
<gene>
    <name evidence="1" type="ORF">LCGC14_2570510</name>
</gene>
<sequence length="179" mass="21197">MRCHKCNQESIDIKNDHILCDICGLDIDLSVNLEEDNFFDLFFYNKNLEEAEKLGQEAILEGKELEDNPYTVAADQIILNKRWELGYSREKESYEFSALSLSSEKIENELKSKISILEREKEQQDMKINTFITVNYTNIKNFCDKLLKTKILGKFLGKRISSFKSEYKQFYRDTWDYPQ</sequence>
<comment type="caution">
    <text evidence="1">The sequence shown here is derived from an EMBL/GenBank/DDBJ whole genome shotgun (WGS) entry which is preliminary data.</text>
</comment>
<accession>A0A0F9DAA3</accession>
<organism evidence="1">
    <name type="scientific">marine sediment metagenome</name>
    <dbReference type="NCBI Taxonomy" id="412755"/>
    <lineage>
        <taxon>unclassified sequences</taxon>
        <taxon>metagenomes</taxon>
        <taxon>ecological metagenomes</taxon>
    </lineage>
</organism>
<dbReference type="AlphaFoldDB" id="A0A0F9DAA3"/>
<reference evidence="1" key="1">
    <citation type="journal article" date="2015" name="Nature">
        <title>Complex archaea that bridge the gap between prokaryotes and eukaryotes.</title>
        <authorList>
            <person name="Spang A."/>
            <person name="Saw J.H."/>
            <person name="Jorgensen S.L."/>
            <person name="Zaremba-Niedzwiedzka K."/>
            <person name="Martijn J."/>
            <person name="Lind A.E."/>
            <person name="van Eijk R."/>
            <person name="Schleper C."/>
            <person name="Guy L."/>
            <person name="Ettema T.J."/>
        </authorList>
    </citation>
    <scope>NUCLEOTIDE SEQUENCE</scope>
</reference>
<dbReference type="EMBL" id="LAZR01042669">
    <property type="protein sequence ID" value="KKL08973.1"/>
    <property type="molecule type" value="Genomic_DNA"/>
</dbReference>
<protein>
    <submittedName>
        <fullName evidence="1">Uncharacterized protein</fullName>
    </submittedName>
</protein>